<dbReference type="Gene3D" id="3.30.950.30">
    <property type="entry name" value="Schlafen, AAA domain"/>
    <property type="match status" value="1"/>
</dbReference>
<gene>
    <name evidence="2" type="ORF">UW84_C0007G0008</name>
</gene>
<dbReference type="Pfam" id="PF13749">
    <property type="entry name" value="HATPase_c_4"/>
    <property type="match status" value="1"/>
</dbReference>
<dbReference type="PATRIC" id="fig|1618380.3.peg.97"/>
<dbReference type="InterPro" id="IPR038461">
    <property type="entry name" value="Schlafen_AlbA_2_dom_sf"/>
</dbReference>
<dbReference type="Proteomes" id="UP000034797">
    <property type="component" value="Unassembled WGS sequence"/>
</dbReference>
<evidence type="ECO:0000259" key="1">
    <source>
        <dbReference type="Pfam" id="PF04326"/>
    </source>
</evidence>
<dbReference type="InterPro" id="IPR038475">
    <property type="entry name" value="RecG_C_sf"/>
</dbReference>
<evidence type="ECO:0000313" key="3">
    <source>
        <dbReference type="Proteomes" id="UP000034797"/>
    </source>
</evidence>
<comment type="caution">
    <text evidence="2">The sequence shown here is derived from an EMBL/GenBank/DDBJ whole genome shotgun (WGS) entry which is preliminary data.</text>
</comment>
<dbReference type="PANTHER" id="PTHR30595:SF6">
    <property type="entry name" value="SCHLAFEN ALBA-2 DOMAIN-CONTAINING PROTEIN"/>
    <property type="match status" value="1"/>
</dbReference>
<organism evidence="2 3">
    <name type="scientific">Candidatus Collierbacteria bacterium GW2011_GWA2_44_99</name>
    <dbReference type="NCBI Taxonomy" id="1618380"/>
    <lineage>
        <taxon>Bacteria</taxon>
        <taxon>Candidatus Collieribacteriota</taxon>
    </lineage>
</organism>
<proteinExistence type="predicted"/>
<dbReference type="EMBL" id="LCJW01000007">
    <property type="protein sequence ID" value="KKT86599.1"/>
    <property type="molecule type" value="Genomic_DNA"/>
</dbReference>
<dbReference type="AlphaFoldDB" id="A0A0G1NQZ1"/>
<dbReference type="PANTHER" id="PTHR30595">
    <property type="entry name" value="GLPR-RELATED TRANSCRIPTIONAL REPRESSOR"/>
    <property type="match status" value="1"/>
</dbReference>
<name>A0A0G1NQZ1_9BACT</name>
<reference evidence="2 3" key="1">
    <citation type="journal article" date="2015" name="Nature">
        <title>rRNA introns, odd ribosomes, and small enigmatic genomes across a large radiation of phyla.</title>
        <authorList>
            <person name="Brown C.T."/>
            <person name="Hug L.A."/>
            <person name="Thomas B.C."/>
            <person name="Sharon I."/>
            <person name="Castelle C.J."/>
            <person name="Singh A."/>
            <person name="Wilkins M.J."/>
            <person name="Williams K.H."/>
            <person name="Banfield J.F."/>
        </authorList>
    </citation>
    <scope>NUCLEOTIDE SEQUENCE [LARGE SCALE GENOMIC DNA]</scope>
</reference>
<dbReference type="Gene3D" id="3.30.565.60">
    <property type="match status" value="1"/>
</dbReference>
<evidence type="ECO:0000313" key="2">
    <source>
        <dbReference type="EMBL" id="KKT86599.1"/>
    </source>
</evidence>
<dbReference type="InterPro" id="IPR007421">
    <property type="entry name" value="Schlafen_AlbA_2_dom"/>
</dbReference>
<sequence length="486" mass="56039">MKQQELGELLEYLLSQPGESEWIEFKHNNYSPDDLGEYISALSNSACLLDKPRSYLIFGIEDKTKKVVGTNFNPNKEKVRNQELLNWLDTQLRPSIQFTFSVFSEQKTGYQIVIIEIHPAPGSPIKFKTESYIRVGTYKKKLRDHAGLERRLWEKLNRKDFESQLATENISSSDVLRIIDYPSFFDMLNIPLPADRESILSKLEEERMIARRGKSCDITNLGAILYAKKLSYFEHLDRKSIRVIIYKGGNRNESAKEQIGLKGYATGFEGLISYINDQIPANELIGQAIRVNTKMYPEIAIRELVANTLIHQDLSIKGSSPLIEIFNDRIEFSNPGKPLIDTLRFLDHAPQSRNEKIAKMMRRVGICEERGSGIDKVIIQTELYQLPAPEFEVGDSFTRVILFAHKTFSEMGKKDRIRAAYQHSCLRYVSNQQMTNESLRKRFNISDKNYPIASRIINEAVDAKLVKPFDLESKSRKYARYIPFWA</sequence>
<accession>A0A0G1NQZ1</accession>
<dbReference type="Pfam" id="PF04326">
    <property type="entry name" value="SLFN_AlbA_2"/>
    <property type="match status" value="1"/>
</dbReference>
<feature type="domain" description="Schlafen AlbA-2" evidence="1">
    <location>
        <begin position="19"/>
        <end position="142"/>
    </location>
</feature>
<protein>
    <recommendedName>
        <fullName evidence="1">Schlafen AlbA-2 domain-containing protein</fullName>
    </recommendedName>
</protein>